<name>A0AAV3XQQ5_9CYAN</name>
<keyword evidence="2" id="KW-1185">Reference proteome</keyword>
<dbReference type="CDD" id="cd00093">
    <property type="entry name" value="HTH_XRE"/>
    <property type="match status" value="1"/>
</dbReference>
<protein>
    <recommendedName>
        <fullName evidence="3">HTH cro/C1-type domain-containing protein</fullName>
    </recommendedName>
</protein>
<proteinExistence type="predicted"/>
<dbReference type="EMBL" id="BLAY01000295">
    <property type="protein sequence ID" value="GET44121.1"/>
    <property type="molecule type" value="Genomic_DNA"/>
</dbReference>
<dbReference type="RefSeq" id="WP_226593642.1">
    <property type="nucleotide sequence ID" value="NZ_BLAY01000295.1"/>
</dbReference>
<dbReference type="InterPro" id="IPR010982">
    <property type="entry name" value="Lambda_DNA-bd_dom_sf"/>
</dbReference>
<evidence type="ECO:0008006" key="3">
    <source>
        <dbReference type="Google" id="ProtNLM"/>
    </source>
</evidence>
<dbReference type="GO" id="GO:0003677">
    <property type="term" value="F:DNA binding"/>
    <property type="evidence" value="ECO:0007669"/>
    <property type="project" value="InterPro"/>
</dbReference>
<organism evidence="1 2">
    <name type="scientific">Microseira wollei NIES-4236</name>
    <dbReference type="NCBI Taxonomy" id="2530354"/>
    <lineage>
        <taxon>Bacteria</taxon>
        <taxon>Bacillati</taxon>
        <taxon>Cyanobacteriota</taxon>
        <taxon>Cyanophyceae</taxon>
        <taxon>Oscillatoriophycideae</taxon>
        <taxon>Aerosakkonematales</taxon>
        <taxon>Aerosakkonemataceae</taxon>
        <taxon>Microseira</taxon>
    </lineage>
</organism>
<evidence type="ECO:0000313" key="2">
    <source>
        <dbReference type="Proteomes" id="UP001050975"/>
    </source>
</evidence>
<reference evidence="1" key="1">
    <citation type="submission" date="2019-10" db="EMBL/GenBank/DDBJ databases">
        <title>Draft genome sequece of Microseira wollei NIES-4236.</title>
        <authorList>
            <person name="Yamaguchi H."/>
            <person name="Suzuki S."/>
            <person name="Kawachi M."/>
        </authorList>
    </citation>
    <scope>NUCLEOTIDE SEQUENCE</scope>
    <source>
        <strain evidence="1">NIES-4236</strain>
    </source>
</reference>
<gene>
    <name evidence="1" type="ORF">MiSe_89470</name>
</gene>
<sequence length="197" mass="22720">MEKFWTDNGLKVLGRAIRKARNERGWSQRYVRDLMQSLSQSRSMPECNVTDVTISHIESGKHKVAHNLVMGIAALEFVTHPLTNRPFTSDQLSDIAAEYLDPETGWYRLPPYETPTLSKLLQIEIKNRHPWQGLLFLSRDTQIAVDRLIQLIEGEQPTESEICDLAMELWKSPSVRWTEEELQNIVSLQFNGSQIDL</sequence>
<comment type="caution">
    <text evidence="1">The sequence shown here is derived from an EMBL/GenBank/DDBJ whole genome shotgun (WGS) entry which is preliminary data.</text>
</comment>
<dbReference type="Proteomes" id="UP001050975">
    <property type="component" value="Unassembled WGS sequence"/>
</dbReference>
<dbReference type="Gene3D" id="1.10.260.40">
    <property type="entry name" value="lambda repressor-like DNA-binding domains"/>
    <property type="match status" value="1"/>
</dbReference>
<dbReference type="AlphaFoldDB" id="A0AAV3XQQ5"/>
<evidence type="ECO:0000313" key="1">
    <source>
        <dbReference type="EMBL" id="GET44121.1"/>
    </source>
</evidence>
<accession>A0AAV3XQQ5</accession>
<dbReference type="InterPro" id="IPR001387">
    <property type="entry name" value="Cro/C1-type_HTH"/>
</dbReference>